<dbReference type="AlphaFoldDB" id="A0A562QS85"/>
<organism evidence="10 11">
    <name type="scientific">Halalkalibacter nanhaiisediminis</name>
    <dbReference type="NCBI Taxonomy" id="688079"/>
    <lineage>
        <taxon>Bacteria</taxon>
        <taxon>Bacillati</taxon>
        <taxon>Bacillota</taxon>
        <taxon>Bacilli</taxon>
        <taxon>Bacillales</taxon>
        <taxon>Bacillaceae</taxon>
        <taxon>Halalkalibacter</taxon>
    </lineage>
</organism>
<evidence type="ECO:0000256" key="2">
    <source>
        <dbReference type="ARBA" id="ARBA00009212"/>
    </source>
</evidence>
<dbReference type="PIRSF" id="PIRSF028784">
    <property type="entry name" value="MrpF"/>
    <property type="match status" value="1"/>
</dbReference>
<keyword evidence="6 9" id="KW-1133">Transmembrane helix</keyword>
<dbReference type="GO" id="GO:0015385">
    <property type="term" value="F:sodium:proton antiporter activity"/>
    <property type="evidence" value="ECO:0007669"/>
    <property type="project" value="TreeGrafter"/>
</dbReference>
<evidence type="ECO:0000256" key="7">
    <source>
        <dbReference type="ARBA" id="ARBA00023136"/>
    </source>
</evidence>
<dbReference type="Proteomes" id="UP000315711">
    <property type="component" value="Unassembled WGS sequence"/>
</dbReference>
<dbReference type="GO" id="GO:0005886">
    <property type="term" value="C:plasma membrane"/>
    <property type="evidence" value="ECO:0007669"/>
    <property type="project" value="UniProtKB-SubCell"/>
</dbReference>
<dbReference type="RefSeq" id="WP_144448472.1">
    <property type="nucleotide sequence ID" value="NZ_VLKZ01000001.1"/>
</dbReference>
<keyword evidence="3 8" id="KW-0813">Transport</keyword>
<comment type="subcellular location">
    <subcellularLocation>
        <location evidence="1 8">Cell membrane</location>
        <topology evidence="1 8">Multi-pass membrane protein</topology>
    </subcellularLocation>
</comment>
<comment type="similarity">
    <text evidence="2 8">Belongs to the CPA3 antiporters (TC 2.A.63) subunit F family.</text>
</comment>
<sequence>MFEIVLITSLFLLTLSIFAALYRVIKGPSMPDRVMALDTIGINLVAGVAILSILLRTYAFLEVILLIGILSFIGTIAFARFLERGVVIERKRDQ</sequence>
<evidence type="ECO:0000256" key="4">
    <source>
        <dbReference type="ARBA" id="ARBA00022475"/>
    </source>
</evidence>
<dbReference type="InterPro" id="IPR007208">
    <property type="entry name" value="MrpF/PhaF-like"/>
</dbReference>
<keyword evidence="5 9" id="KW-0812">Transmembrane</keyword>
<evidence type="ECO:0000313" key="10">
    <source>
        <dbReference type="EMBL" id="TWI59621.1"/>
    </source>
</evidence>
<proteinExistence type="inferred from homology"/>
<evidence type="ECO:0000256" key="8">
    <source>
        <dbReference type="PIRNR" id="PIRNR028784"/>
    </source>
</evidence>
<dbReference type="Pfam" id="PF04066">
    <property type="entry name" value="MrpF_PhaF"/>
    <property type="match status" value="1"/>
</dbReference>
<evidence type="ECO:0000256" key="5">
    <source>
        <dbReference type="ARBA" id="ARBA00022692"/>
    </source>
</evidence>
<feature type="transmembrane region" description="Helical" evidence="9">
    <location>
        <begin position="37"/>
        <end position="57"/>
    </location>
</feature>
<dbReference type="PANTHER" id="PTHR34702">
    <property type="entry name" value="NA(+)/H(+) ANTIPORTER SUBUNIT F1"/>
    <property type="match status" value="1"/>
</dbReference>
<keyword evidence="11" id="KW-1185">Reference proteome</keyword>
<comment type="caution">
    <text evidence="10">The sequence shown here is derived from an EMBL/GenBank/DDBJ whole genome shotgun (WGS) entry which is preliminary data.</text>
</comment>
<keyword evidence="8" id="KW-0406">Ion transport</keyword>
<evidence type="ECO:0000256" key="3">
    <source>
        <dbReference type="ARBA" id="ARBA00022448"/>
    </source>
</evidence>
<feature type="transmembrane region" description="Helical" evidence="9">
    <location>
        <begin position="6"/>
        <end position="25"/>
    </location>
</feature>
<protein>
    <submittedName>
        <fullName evidence="10">Multicomponent Na+:H+ antiporter subunit F</fullName>
    </submittedName>
</protein>
<accession>A0A562QS85</accession>
<dbReference type="NCBIfam" id="NF009248">
    <property type="entry name" value="PRK12600.1"/>
    <property type="match status" value="1"/>
</dbReference>
<dbReference type="PANTHER" id="PTHR34702:SF1">
    <property type="entry name" value="NA(+)_H(+) ANTIPORTER SUBUNIT F"/>
    <property type="match status" value="1"/>
</dbReference>
<dbReference type="OrthoDB" id="9799958at2"/>
<keyword evidence="4 8" id="KW-1003">Cell membrane</keyword>
<evidence type="ECO:0000256" key="9">
    <source>
        <dbReference type="SAM" id="Phobius"/>
    </source>
</evidence>
<feature type="transmembrane region" description="Helical" evidence="9">
    <location>
        <begin position="63"/>
        <end position="82"/>
    </location>
</feature>
<gene>
    <name evidence="10" type="ORF">IQ10_00036</name>
</gene>
<keyword evidence="7 8" id="KW-0472">Membrane</keyword>
<dbReference type="EMBL" id="VLKZ01000001">
    <property type="protein sequence ID" value="TWI59621.1"/>
    <property type="molecule type" value="Genomic_DNA"/>
</dbReference>
<name>A0A562QS85_9BACI</name>
<evidence type="ECO:0000256" key="1">
    <source>
        <dbReference type="ARBA" id="ARBA00004651"/>
    </source>
</evidence>
<evidence type="ECO:0000313" key="11">
    <source>
        <dbReference type="Proteomes" id="UP000315711"/>
    </source>
</evidence>
<reference evidence="10 11" key="1">
    <citation type="journal article" date="2015" name="Stand. Genomic Sci.">
        <title>Genomic Encyclopedia of Bacterial and Archaeal Type Strains, Phase III: the genomes of soil and plant-associated and newly described type strains.</title>
        <authorList>
            <person name="Whitman W.B."/>
            <person name="Woyke T."/>
            <person name="Klenk H.P."/>
            <person name="Zhou Y."/>
            <person name="Lilburn T.G."/>
            <person name="Beck B.J."/>
            <person name="De Vos P."/>
            <person name="Vandamme P."/>
            <person name="Eisen J.A."/>
            <person name="Garrity G."/>
            <person name="Hugenholtz P."/>
            <person name="Kyrpides N.C."/>
        </authorList>
    </citation>
    <scope>NUCLEOTIDE SEQUENCE [LARGE SCALE GENOMIC DNA]</scope>
    <source>
        <strain evidence="10 11">CGMCC 1.10116</strain>
    </source>
</reference>
<keyword evidence="8" id="KW-0050">Antiport</keyword>
<evidence type="ECO:0000256" key="6">
    <source>
        <dbReference type="ARBA" id="ARBA00022989"/>
    </source>
</evidence>